<reference evidence="2 3" key="1">
    <citation type="submission" date="2016-07" db="EMBL/GenBank/DDBJ databases">
        <title>Pervasive Adenine N6-methylation of Active Genes in Fungi.</title>
        <authorList>
            <consortium name="DOE Joint Genome Institute"/>
            <person name="Mondo S.J."/>
            <person name="Dannebaum R.O."/>
            <person name="Kuo R.C."/>
            <person name="Labutti K."/>
            <person name="Haridas S."/>
            <person name="Kuo A."/>
            <person name="Salamov A."/>
            <person name="Ahrendt S.R."/>
            <person name="Lipzen A."/>
            <person name="Sullivan W."/>
            <person name="Andreopoulos W.B."/>
            <person name="Clum A."/>
            <person name="Lindquist E."/>
            <person name="Daum C."/>
            <person name="Ramamoorthy G.K."/>
            <person name="Gryganskyi A."/>
            <person name="Culley D."/>
            <person name="Magnuson J.K."/>
            <person name="James T.Y."/>
            <person name="O'Malley M.A."/>
            <person name="Stajich J.E."/>
            <person name="Spatafora J.W."/>
            <person name="Visel A."/>
            <person name="Grigoriev I.V."/>
        </authorList>
    </citation>
    <scope>NUCLEOTIDE SEQUENCE [LARGE SCALE GENOMIC DNA]</scope>
    <source>
        <strain evidence="2 3">NRRL 3116</strain>
    </source>
</reference>
<dbReference type="RefSeq" id="XP_021875809.1">
    <property type="nucleotide sequence ID" value="XM_022026962.1"/>
</dbReference>
<keyword evidence="3" id="KW-1185">Reference proteome</keyword>
<name>A0A1Y2G6X7_9FUNG</name>
<dbReference type="GeneID" id="33568805"/>
<feature type="region of interest" description="Disordered" evidence="1">
    <location>
        <begin position="219"/>
        <end position="250"/>
    </location>
</feature>
<evidence type="ECO:0000313" key="2">
    <source>
        <dbReference type="EMBL" id="ORY98438.1"/>
    </source>
</evidence>
<comment type="caution">
    <text evidence="2">The sequence shown here is derived from an EMBL/GenBank/DDBJ whole genome shotgun (WGS) entry which is preliminary data.</text>
</comment>
<accession>A0A1Y2G6X7</accession>
<dbReference type="EMBL" id="MCFF01000069">
    <property type="protein sequence ID" value="ORY98438.1"/>
    <property type="molecule type" value="Genomic_DNA"/>
</dbReference>
<sequence>MEVQGTRLFFTLQDFRSFFSLFLQHWERLRGSYYRKNPIHPCSYIFLQPIAKKHSLSFPEFDSICSTVFKPDVITFEDVTKALTNDHHFTFTERLQGTLSEREAFCDITWNFIRGAFTLHKIRSNVEISYSSSETNIPTVNITRIFSACRDSNNEWDYTCVCRNRYRDRDVVLNHFKNCQHFRTMCPIIVVMGEPDLIDSKIPIKIPLPFHVPPPIPTEMRNSTSSTSSVINMDYGPQCKTKQSKDCNVR</sequence>
<feature type="compositionally biased region" description="Polar residues" evidence="1">
    <location>
        <begin position="220"/>
        <end position="231"/>
    </location>
</feature>
<gene>
    <name evidence="2" type="ORF">BCR41DRAFT_375520</name>
</gene>
<evidence type="ECO:0000256" key="1">
    <source>
        <dbReference type="SAM" id="MobiDB-lite"/>
    </source>
</evidence>
<dbReference type="Proteomes" id="UP000193648">
    <property type="component" value="Unassembled WGS sequence"/>
</dbReference>
<dbReference type="AlphaFoldDB" id="A0A1Y2G6X7"/>
<evidence type="ECO:0000313" key="3">
    <source>
        <dbReference type="Proteomes" id="UP000193648"/>
    </source>
</evidence>
<proteinExistence type="predicted"/>
<organism evidence="2 3">
    <name type="scientific">Lobosporangium transversale</name>
    <dbReference type="NCBI Taxonomy" id="64571"/>
    <lineage>
        <taxon>Eukaryota</taxon>
        <taxon>Fungi</taxon>
        <taxon>Fungi incertae sedis</taxon>
        <taxon>Mucoromycota</taxon>
        <taxon>Mortierellomycotina</taxon>
        <taxon>Mortierellomycetes</taxon>
        <taxon>Mortierellales</taxon>
        <taxon>Mortierellaceae</taxon>
        <taxon>Lobosporangium</taxon>
    </lineage>
</organism>
<dbReference type="InParanoid" id="A0A1Y2G6X7"/>
<protein>
    <submittedName>
        <fullName evidence="2">Uncharacterized protein</fullName>
    </submittedName>
</protein>